<evidence type="ECO:0000256" key="7">
    <source>
        <dbReference type="ARBA" id="ARBA00055430"/>
    </source>
</evidence>
<accession>A0AAX7TE75</accession>
<evidence type="ECO:0000313" key="14">
    <source>
        <dbReference type="Proteomes" id="UP000265100"/>
    </source>
</evidence>
<reference evidence="13" key="3">
    <citation type="submission" date="2025-09" db="UniProtKB">
        <authorList>
            <consortium name="Ensembl"/>
        </authorList>
    </citation>
    <scope>IDENTIFICATION</scope>
</reference>
<dbReference type="Ensembl" id="ENSACLT00000087099.1">
    <property type="protein sequence ID" value="ENSACLP00000054927.1"/>
    <property type="gene ID" value="ENSACLG00000025106.2"/>
</dbReference>
<dbReference type="InterPro" id="IPR003595">
    <property type="entry name" value="Tyr_Pase_cat"/>
</dbReference>
<dbReference type="Pfam" id="PF00102">
    <property type="entry name" value="Y_phosphatase"/>
    <property type="match status" value="1"/>
</dbReference>
<protein>
    <recommendedName>
        <fullName evidence="9">Tyrosine-protein phosphatase non-receptor type 9</fullName>
        <ecNumber evidence="2">3.1.3.48</ecNumber>
    </recommendedName>
</protein>
<reference evidence="13" key="2">
    <citation type="submission" date="2025-08" db="UniProtKB">
        <authorList>
            <consortium name="Ensembl"/>
        </authorList>
    </citation>
    <scope>IDENTIFICATION</scope>
</reference>
<evidence type="ECO:0000256" key="3">
    <source>
        <dbReference type="ARBA" id="ARBA00022490"/>
    </source>
</evidence>
<feature type="domain" description="Tyrosine specific protein phosphatases" evidence="11">
    <location>
        <begin position="450"/>
        <end position="534"/>
    </location>
</feature>
<feature type="domain" description="CRAL-TRIO" evidence="12">
    <location>
        <begin position="71"/>
        <end position="230"/>
    </location>
</feature>
<dbReference type="AlphaFoldDB" id="A0AAX7TE75"/>
<dbReference type="PANTHER" id="PTHR19134:SF285">
    <property type="entry name" value="TYROSINE-PROTEIN PHOSPHATASE NON-RECEPTOR TYPE 9"/>
    <property type="match status" value="1"/>
</dbReference>
<dbReference type="InterPro" id="IPR036273">
    <property type="entry name" value="CRAL/TRIO_N_dom_sf"/>
</dbReference>
<dbReference type="InterPro" id="IPR000387">
    <property type="entry name" value="Tyr_Pase_dom"/>
</dbReference>
<keyword evidence="6" id="KW-0007">Acetylation</keyword>
<organism evidence="13 14">
    <name type="scientific">Astatotilapia calliptera</name>
    <name type="common">Eastern happy</name>
    <name type="synonym">Chromis callipterus</name>
    <dbReference type="NCBI Taxonomy" id="8154"/>
    <lineage>
        <taxon>Eukaryota</taxon>
        <taxon>Metazoa</taxon>
        <taxon>Chordata</taxon>
        <taxon>Craniata</taxon>
        <taxon>Vertebrata</taxon>
        <taxon>Euteleostomi</taxon>
        <taxon>Actinopterygii</taxon>
        <taxon>Neopterygii</taxon>
        <taxon>Teleostei</taxon>
        <taxon>Neoteleostei</taxon>
        <taxon>Acanthomorphata</taxon>
        <taxon>Ovalentaria</taxon>
        <taxon>Cichlomorphae</taxon>
        <taxon>Cichliformes</taxon>
        <taxon>Cichlidae</taxon>
        <taxon>African cichlids</taxon>
        <taxon>Pseudocrenilabrinae</taxon>
        <taxon>Haplochromini</taxon>
        <taxon>Astatotilapia</taxon>
    </lineage>
</organism>
<dbReference type="InterPro" id="IPR036865">
    <property type="entry name" value="CRAL-TRIO_dom_sf"/>
</dbReference>
<dbReference type="Pfam" id="PF00650">
    <property type="entry name" value="CRAL_TRIO"/>
    <property type="match status" value="1"/>
</dbReference>
<dbReference type="EC" id="3.1.3.48" evidence="2"/>
<dbReference type="PANTHER" id="PTHR19134">
    <property type="entry name" value="RECEPTOR-TYPE TYROSINE-PROTEIN PHOSPHATASE"/>
    <property type="match status" value="1"/>
</dbReference>
<comment type="function">
    <text evidence="7">Protein-tyrosine phosphatase that could participate in the transfer of hydrophobic ligands or in functions of the Golgi apparatus.</text>
</comment>
<evidence type="ECO:0000259" key="10">
    <source>
        <dbReference type="PROSITE" id="PS50055"/>
    </source>
</evidence>
<evidence type="ECO:0000256" key="2">
    <source>
        <dbReference type="ARBA" id="ARBA00013064"/>
    </source>
</evidence>
<dbReference type="FunFam" id="3.90.190.10:FF:000026">
    <property type="entry name" value="tyrosine-protein phosphatase non-receptor type 9"/>
    <property type="match status" value="1"/>
</dbReference>
<evidence type="ECO:0000256" key="8">
    <source>
        <dbReference type="ARBA" id="ARBA00060781"/>
    </source>
</evidence>
<feature type="domain" description="Tyrosine-protein phosphatase" evidence="10">
    <location>
        <begin position="327"/>
        <end position="543"/>
    </location>
</feature>
<dbReference type="SUPFAM" id="SSF46938">
    <property type="entry name" value="CRAL/TRIO N-terminal domain"/>
    <property type="match status" value="1"/>
</dbReference>
<dbReference type="SMART" id="SM01100">
    <property type="entry name" value="CRAL_TRIO_N"/>
    <property type="match status" value="1"/>
</dbReference>
<keyword evidence="14" id="KW-1185">Reference proteome</keyword>
<dbReference type="FunFam" id="3.40.525.10:FF:000005">
    <property type="entry name" value="Tyrosine-protein phosphatase non-receptor type 9"/>
    <property type="match status" value="1"/>
</dbReference>
<dbReference type="PRINTS" id="PR00700">
    <property type="entry name" value="PRTYPHPHTASE"/>
</dbReference>
<evidence type="ECO:0000256" key="6">
    <source>
        <dbReference type="ARBA" id="ARBA00022990"/>
    </source>
</evidence>
<evidence type="ECO:0000259" key="11">
    <source>
        <dbReference type="PROSITE" id="PS50056"/>
    </source>
</evidence>
<comment type="similarity">
    <text evidence="8">Belongs to the protein-tyrosine phosphatase family. Non-receptor class 3 subfamily.</text>
</comment>
<sequence length="554" mass="63502">MVSFLAAAATRQFLEEINKWTSQHGVSPLSRELAVKFLMARKFDVLRAIELFHSYRETRLKEGIVRLQPQEEPLRSELLSGKFTVLSVRDPSGASIALYTAKLHHPNKTGNHVVLQALFYLLDRAVESFETQRNGLVFIYDMAGSNYTNFELDLSKKILNLLKGAFPARLKKVLIVGAPVWFRVPYNLLSLLLKEKLRERVQMVKMAELRQHLPRDCLPQHLGGLLPLDAYSWNQQLLAGQNGRIDPVDELVGIPFEDASIHVPGPESMRPQELLTHLGRLQRSGIHQEYEELRKEAPPGTFHCAQSYSMQLNEYDSLRWDQILILFIFTHCNFDCLRLWCLYCAGPLDRTYGDFWRMVWEQNVLVIVMTTRTDEGSRRKCGQYWPLEEGGQEVYGHIAVVNQRVDRHSHYNHTTLELHNTETCEQRQVSHFQYLSWPDYGVPTSAVTLIDFLGAVKRQQRKMVKALGSQWTGHPLGPPMVVHCSAGIGRTGTFCALDICLSQLQDVGSLNVCQTVHRMRTQRAFSIQTPDQYYFCYNAILEHAQRQGLIPANQ</sequence>
<dbReference type="GeneTree" id="ENSGT00940000157447"/>
<keyword evidence="3" id="KW-0963">Cytoplasm</keyword>
<dbReference type="SMART" id="SM00194">
    <property type="entry name" value="PTPc"/>
    <property type="match status" value="1"/>
</dbReference>
<dbReference type="Gene3D" id="3.40.525.10">
    <property type="entry name" value="CRAL-TRIO lipid binding domain"/>
    <property type="match status" value="1"/>
</dbReference>
<evidence type="ECO:0000256" key="1">
    <source>
        <dbReference type="ARBA" id="ARBA00004496"/>
    </source>
</evidence>
<dbReference type="Gene3D" id="3.90.190.10">
    <property type="entry name" value="Protein tyrosine phosphatase superfamily"/>
    <property type="match status" value="1"/>
</dbReference>
<proteinExistence type="inferred from homology"/>
<dbReference type="InterPro" id="IPR001251">
    <property type="entry name" value="CRAL-TRIO_dom"/>
</dbReference>
<name>A0AAX7TE75_ASTCA</name>
<dbReference type="InterPro" id="IPR000242">
    <property type="entry name" value="PTP_cat"/>
</dbReference>
<evidence type="ECO:0000259" key="12">
    <source>
        <dbReference type="PROSITE" id="PS50191"/>
    </source>
</evidence>
<dbReference type="SUPFAM" id="SSF52799">
    <property type="entry name" value="(Phosphotyrosine protein) phosphatases II"/>
    <property type="match status" value="1"/>
</dbReference>
<dbReference type="Proteomes" id="UP000265100">
    <property type="component" value="Chromosome 7"/>
</dbReference>
<evidence type="ECO:0000256" key="9">
    <source>
        <dbReference type="ARBA" id="ARBA00069781"/>
    </source>
</evidence>
<comment type="subcellular location">
    <subcellularLocation>
        <location evidence="1">Cytoplasm</location>
    </subcellularLocation>
</comment>
<dbReference type="PROSITE" id="PS50056">
    <property type="entry name" value="TYR_PHOSPHATASE_2"/>
    <property type="match status" value="1"/>
</dbReference>
<dbReference type="SUPFAM" id="SSF52087">
    <property type="entry name" value="CRAL/TRIO domain"/>
    <property type="match status" value="1"/>
</dbReference>
<dbReference type="InterPro" id="IPR050348">
    <property type="entry name" value="Protein-Tyr_Phosphatase"/>
</dbReference>
<dbReference type="CDD" id="cd00170">
    <property type="entry name" value="SEC14"/>
    <property type="match status" value="1"/>
</dbReference>
<dbReference type="PROSITE" id="PS50055">
    <property type="entry name" value="TYR_PHOSPHATASE_PTP"/>
    <property type="match status" value="1"/>
</dbReference>
<dbReference type="PROSITE" id="PS50191">
    <property type="entry name" value="CRAL_TRIO"/>
    <property type="match status" value="1"/>
</dbReference>
<reference evidence="13" key="1">
    <citation type="submission" date="2018-05" db="EMBL/GenBank/DDBJ databases">
        <authorList>
            <person name="Datahose"/>
        </authorList>
    </citation>
    <scope>NUCLEOTIDE SEQUENCE</scope>
</reference>
<evidence type="ECO:0000256" key="5">
    <source>
        <dbReference type="ARBA" id="ARBA00022912"/>
    </source>
</evidence>
<evidence type="ECO:0000313" key="13">
    <source>
        <dbReference type="Ensembl" id="ENSACLP00000054927.1"/>
    </source>
</evidence>
<keyword evidence="4" id="KW-0378">Hydrolase</keyword>
<dbReference type="InterPro" id="IPR011074">
    <property type="entry name" value="CRAL/TRIO_N_dom"/>
</dbReference>
<dbReference type="GO" id="GO:0005737">
    <property type="term" value="C:cytoplasm"/>
    <property type="evidence" value="ECO:0007669"/>
    <property type="project" value="UniProtKB-SubCell"/>
</dbReference>
<dbReference type="SMART" id="SM00404">
    <property type="entry name" value="PTPc_motif"/>
    <property type="match status" value="1"/>
</dbReference>
<evidence type="ECO:0000256" key="4">
    <source>
        <dbReference type="ARBA" id="ARBA00022801"/>
    </source>
</evidence>
<dbReference type="InterPro" id="IPR029021">
    <property type="entry name" value="Prot-tyrosine_phosphatase-like"/>
</dbReference>
<dbReference type="SMART" id="SM00516">
    <property type="entry name" value="SEC14"/>
    <property type="match status" value="1"/>
</dbReference>
<dbReference type="GO" id="GO:0004725">
    <property type="term" value="F:protein tyrosine phosphatase activity"/>
    <property type="evidence" value="ECO:0007669"/>
    <property type="project" value="UniProtKB-EC"/>
</dbReference>
<keyword evidence="5" id="KW-0904">Protein phosphatase</keyword>
<dbReference type="InterPro" id="IPR016130">
    <property type="entry name" value="Tyr_Pase_AS"/>
</dbReference>
<dbReference type="PROSITE" id="PS00383">
    <property type="entry name" value="TYR_PHOSPHATASE_1"/>
    <property type="match status" value="1"/>
</dbReference>